<organism evidence="2 3">
    <name type="scientific">Actinokineospora spheciospongiae</name>
    <dbReference type="NCBI Taxonomy" id="909613"/>
    <lineage>
        <taxon>Bacteria</taxon>
        <taxon>Bacillati</taxon>
        <taxon>Actinomycetota</taxon>
        <taxon>Actinomycetes</taxon>
        <taxon>Pseudonocardiales</taxon>
        <taxon>Pseudonocardiaceae</taxon>
        <taxon>Actinokineospora</taxon>
    </lineage>
</organism>
<sequence>MTEAVSYGDSASCAVRVDCADILSTIDFCSPDTPFRTHQHQELRGFRRAARMSDANRTMEAPR</sequence>
<accession>W7IHY4</accession>
<gene>
    <name evidence="2" type="ORF">UO65_4188</name>
</gene>
<feature type="region of interest" description="Disordered" evidence="1">
    <location>
        <begin position="40"/>
        <end position="63"/>
    </location>
</feature>
<evidence type="ECO:0000313" key="2">
    <source>
        <dbReference type="EMBL" id="EWC60520.1"/>
    </source>
</evidence>
<proteinExistence type="predicted"/>
<evidence type="ECO:0000313" key="3">
    <source>
        <dbReference type="Proteomes" id="UP000019277"/>
    </source>
</evidence>
<dbReference type="EMBL" id="AYXG01000155">
    <property type="protein sequence ID" value="EWC60520.1"/>
    <property type="molecule type" value="Genomic_DNA"/>
</dbReference>
<name>W7IHY4_9PSEU</name>
<reference evidence="2 3" key="1">
    <citation type="journal article" date="2014" name="Genome Announc.">
        <title>Draft Genome Sequence of the Antitrypanosomally Active Sponge-Associated Bacterium Actinokineospora sp. Strain EG49.</title>
        <authorList>
            <person name="Harjes J."/>
            <person name="Ryu T."/>
            <person name="Abdelmohsen U.R."/>
            <person name="Moitinho-Silva L."/>
            <person name="Horn H."/>
            <person name="Ravasi T."/>
            <person name="Hentschel U."/>
        </authorList>
    </citation>
    <scope>NUCLEOTIDE SEQUENCE [LARGE SCALE GENOMIC DNA]</scope>
    <source>
        <strain evidence="2 3">EG49</strain>
    </source>
</reference>
<evidence type="ECO:0000256" key="1">
    <source>
        <dbReference type="SAM" id="MobiDB-lite"/>
    </source>
</evidence>
<dbReference type="Proteomes" id="UP000019277">
    <property type="component" value="Unassembled WGS sequence"/>
</dbReference>
<keyword evidence="3" id="KW-1185">Reference proteome</keyword>
<dbReference type="AlphaFoldDB" id="W7IHY4"/>
<comment type="caution">
    <text evidence="2">The sequence shown here is derived from an EMBL/GenBank/DDBJ whole genome shotgun (WGS) entry which is preliminary data.</text>
</comment>
<protein>
    <submittedName>
        <fullName evidence="2">Uncharacterized protein</fullName>
    </submittedName>
</protein>